<evidence type="ECO:0000256" key="4">
    <source>
        <dbReference type="ARBA" id="ARBA00022475"/>
    </source>
</evidence>
<comment type="caution">
    <text evidence="12">The sequence shown here is derived from an EMBL/GenBank/DDBJ whole genome shotgun (WGS) entry which is preliminary data.</text>
</comment>
<dbReference type="GO" id="GO:0030288">
    <property type="term" value="C:outer membrane-bounded periplasmic space"/>
    <property type="evidence" value="ECO:0007669"/>
    <property type="project" value="InterPro"/>
</dbReference>
<dbReference type="AlphaFoldDB" id="A0A096AZ29"/>
<dbReference type="GO" id="GO:0015031">
    <property type="term" value="P:protein transport"/>
    <property type="evidence" value="ECO:0007669"/>
    <property type="project" value="UniProtKB-KW"/>
</dbReference>
<dbReference type="Gene3D" id="3.30.1150.10">
    <property type="match status" value="1"/>
</dbReference>
<dbReference type="PRINTS" id="PR01374">
    <property type="entry name" value="TONBPROTEIN"/>
</dbReference>
<dbReference type="GO" id="GO:0015891">
    <property type="term" value="P:siderophore transport"/>
    <property type="evidence" value="ECO:0007669"/>
    <property type="project" value="InterPro"/>
</dbReference>
<dbReference type="OrthoDB" id="9814002at2"/>
<dbReference type="PROSITE" id="PS52015">
    <property type="entry name" value="TONB_CTD"/>
    <property type="match status" value="1"/>
</dbReference>
<evidence type="ECO:0000256" key="1">
    <source>
        <dbReference type="ARBA" id="ARBA00004383"/>
    </source>
</evidence>
<dbReference type="Proteomes" id="UP000029556">
    <property type="component" value="Unassembled WGS sequence"/>
</dbReference>
<evidence type="ECO:0000256" key="8">
    <source>
        <dbReference type="ARBA" id="ARBA00022989"/>
    </source>
</evidence>
<name>A0A096AZ29_9BACT</name>
<dbReference type="NCBIfam" id="TIGR01352">
    <property type="entry name" value="tonB_Cterm"/>
    <property type="match status" value="1"/>
</dbReference>
<protein>
    <submittedName>
        <fullName evidence="12">Energy transducer TonB</fullName>
    </submittedName>
</protein>
<evidence type="ECO:0000313" key="12">
    <source>
        <dbReference type="EMBL" id="KGF35807.1"/>
    </source>
</evidence>
<dbReference type="InterPro" id="IPR003538">
    <property type="entry name" value="TonB"/>
</dbReference>
<evidence type="ECO:0000256" key="6">
    <source>
        <dbReference type="ARBA" id="ARBA00022692"/>
    </source>
</evidence>
<keyword evidence="7" id="KW-0653">Protein transport</keyword>
<reference evidence="12 13" key="1">
    <citation type="submission" date="2014-07" db="EMBL/GenBank/DDBJ databases">
        <authorList>
            <person name="McCorrison J."/>
            <person name="Sanka R."/>
            <person name="Torralba M."/>
            <person name="Gillis M."/>
            <person name="Haft D.H."/>
            <person name="Methe B."/>
            <person name="Sutton G."/>
            <person name="Nelson K.E."/>
        </authorList>
    </citation>
    <scope>NUCLEOTIDE SEQUENCE [LARGE SCALE GENOMIC DNA]</scope>
    <source>
        <strain evidence="12 13">DNF00853</strain>
    </source>
</reference>
<evidence type="ECO:0000256" key="5">
    <source>
        <dbReference type="ARBA" id="ARBA00022519"/>
    </source>
</evidence>
<dbReference type="PANTHER" id="PTHR33446:SF2">
    <property type="entry name" value="PROTEIN TONB"/>
    <property type="match status" value="1"/>
</dbReference>
<evidence type="ECO:0000256" key="2">
    <source>
        <dbReference type="ARBA" id="ARBA00006555"/>
    </source>
</evidence>
<dbReference type="InterPro" id="IPR051045">
    <property type="entry name" value="TonB-dependent_transducer"/>
</dbReference>
<evidence type="ECO:0000256" key="10">
    <source>
        <dbReference type="SAM" id="Phobius"/>
    </source>
</evidence>
<comment type="similarity">
    <text evidence="2">Belongs to the TonB family.</text>
</comment>
<comment type="subcellular location">
    <subcellularLocation>
        <location evidence="1">Cell inner membrane</location>
        <topology evidence="1">Single-pass membrane protein</topology>
        <orientation evidence="1">Periplasmic side</orientation>
    </subcellularLocation>
</comment>
<keyword evidence="4" id="KW-1003">Cell membrane</keyword>
<dbReference type="PANTHER" id="PTHR33446">
    <property type="entry name" value="PROTEIN TONB-RELATED"/>
    <property type="match status" value="1"/>
</dbReference>
<proteinExistence type="inferred from homology"/>
<dbReference type="GO" id="GO:0031992">
    <property type="term" value="F:energy transducer activity"/>
    <property type="evidence" value="ECO:0007669"/>
    <property type="project" value="InterPro"/>
</dbReference>
<evidence type="ECO:0000256" key="7">
    <source>
        <dbReference type="ARBA" id="ARBA00022927"/>
    </source>
</evidence>
<feature type="transmembrane region" description="Helical" evidence="10">
    <location>
        <begin position="16"/>
        <end position="34"/>
    </location>
</feature>
<dbReference type="InterPro" id="IPR037682">
    <property type="entry name" value="TonB_C"/>
</dbReference>
<sequence>MKQQKSDIPTVEEHRATAFLLGLVLVLSVLYVAFQYNSAPQGMDLSDQSLDDLVQDIELHPNMDDKEMVNTMAVQPPQKTFSERIKAVDQPLKQQIEKLSASTTSPLLVGDGEAEALNAKLSAALPPIPVASEQPLNFRIVQQMPEFPGGGSAFIQWLTRQLRYPPLAQSQRIQGRVVVSFIVNKDGSIADVKLEKSVNALLDREALRVIRMMPRWKPGVHNNQPCRTMVAVPVVFKI</sequence>
<organism evidence="12 13">
    <name type="scientific">Hoylesella buccalis DNF00853</name>
    <dbReference type="NCBI Taxonomy" id="1401074"/>
    <lineage>
        <taxon>Bacteria</taxon>
        <taxon>Pseudomonadati</taxon>
        <taxon>Bacteroidota</taxon>
        <taxon>Bacteroidia</taxon>
        <taxon>Bacteroidales</taxon>
        <taxon>Prevotellaceae</taxon>
        <taxon>Hoylesella</taxon>
    </lineage>
</organism>
<gene>
    <name evidence="12" type="ORF">HMPREF2137_03710</name>
</gene>
<dbReference type="RefSeq" id="WP_036872162.1">
    <property type="nucleotide sequence ID" value="NZ_JRNN01000035.1"/>
</dbReference>
<dbReference type="InterPro" id="IPR006260">
    <property type="entry name" value="TonB/TolA_C"/>
</dbReference>
<dbReference type="EMBL" id="JRNN01000035">
    <property type="protein sequence ID" value="KGF35807.1"/>
    <property type="molecule type" value="Genomic_DNA"/>
</dbReference>
<accession>A0A096AZ29</accession>
<keyword evidence="8 10" id="KW-1133">Transmembrane helix</keyword>
<dbReference type="GO" id="GO:0055085">
    <property type="term" value="P:transmembrane transport"/>
    <property type="evidence" value="ECO:0007669"/>
    <property type="project" value="InterPro"/>
</dbReference>
<keyword evidence="5" id="KW-0997">Cell inner membrane</keyword>
<keyword evidence="9 10" id="KW-0472">Membrane</keyword>
<evidence type="ECO:0000259" key="11">
    <source>
        <dbReference type="PROSITE" id="PS52015"/>
    </source>
</evidence>
<keyword evidence="6 10" id="KW-0812">Transmembrane</keyword>
<evidence type="ECO:0000313" key="13">
    <source>
        <dbReference type="Proteomes" id="UP000029556"/>
    </source>
</evidence>
<keyword evidence="3" id="KW-0813">Transport</keyword>
<evidence type="ECO:0000256" key="9">
    <source>
        <dbReference type="ARBA" id="ARBA00023136"/>
    </source>
</evidence>
<evidence type="ECO:0000256" key="3">
    <source>
        <dbReference type="ARBA" id="ARBA00022448"/>
    </source>
</evidence>
<dbReference type="GO" id="GO:0098797">
    <property type="term" value="C:plasma membrane protein complex"/>
    <property type="evidence" value="ECO:0007669"/>
    <property type="project" value="TreeGrafter"/>
</dbReference>
<dbReference type="SUPFAM" id="SSF74653">
    <property type="entry name" value="TolA/TonB C-terminal domain"/>
    <property type="match status" value="1"/>
</dbReference>
<dbReference type="Pfam" id="PF03544">
    <property type="entry name" value="TonB_C"/>
    <property type="match status" value="1"/>
</dbReference>
<feature type="domain" description="TonB C-terminal" evidence="11">
    <location>
        <begin position="149"/>
        <end position="238"/>
    </location>
</feature>